<reference evidence="7 8" key="1">
    <citation type="journal article" date="2017" name="MBio">
        <title>Type VI secretion-mediated competition in the bee gut microbiome.</title>
        <authorList>
            <person name="Steele M.I."/>
            <person name="Kwong W.K."/>
            <person name="Powell J.E."/>
            <person name="Whiteley M."/>
            <person name="Moran N.A."/>
        </authorList>
    </citation>
    <scope>NUCLEOTIDE SEQUENCE [LARGE SCALE GENOMIC DNA]</scope>
    <source>
        <strain evidence="7 8">App2-2</strain>
    </source>
</reference>
<dbReference type="AlphaFoldDB" id="A0A2N9WUY8"/>
<dbReference type="SMART" id="SM00563">
    <property type="entry name" value="PlsC"/>
    <property type="match status" value="1"/>
</dbReference>
<dbReference type="Proteomes" id="UP000231293">
    <property type="component" value="Unassembled WGS sequence"/>
</dbReference>
<keyword evidence="3" id="KW-0594">Phospholipid biosynthesis</keyword>
<keyword evidence="2" id="KW-0808">Transferase</keyword>
<evidence type="ECO:0000256" key="1">
    <source>
        <dbReference type="ARBA" id="ARBA00005189"/>
    </source>
</evidence>
<dbReference type="SUPFAM" id="SSF69593">
    <property type="entry name" value="Glycerol-3-phosphate (1)-acyltransferase"/>
    <property type="match status" value="1"/>
</dbReference>
<dbReference type="GO" id="GO:0003841">
    <property type="term" value="F:1-acylglycerol-3-phosphate O-acyltransferase activity"/>
    <property type="evidence" value="ECO:0007669"/>
    <property type="project" value="TreeGrafter"/>
</dbReference>
<protein>
    <recommendedName>
        <fullName evidence="6">Phospholipid/glycerol acyltransferase domain-containing protein</fullName>
    </recommendedName>
</protein>
<dbReference type="EMBL" id="MDVB01000053">
    <property type="protein sequence ID" value="PIT16651.1"/>
    <property type="molecule type" value="Genomic_DNA"/>
</dbReference>
<evidence type="ECO:0000313" key="7">
    <source>
        <dbReference type="EMBL" id="PIT16651.1"/>
    </source>
</evidence>
<keyword evidence="4" id="KW-1208">Phospholipid metabolism</keyword>
<evidence type="ECO:0000256" key="5">
    <source>
        <dbReference type="ARBA" id="ARBA00023315"/>
    </source>
</evidence>
<keyword evidence="3" id="KW-0443">Lipid metabolism</keyword>
<evidence type="ECO:0000256" key="2">
    <source>
        <dbReference type="ARBA" id="ARBA00022679"/>
    </source>
</evidence>
<sequence>MTKSEHTSLLTRCARIFKLALWLRQTIKRVKRFKNLSATECNNELISIAHNLLHVLHIKVKPEQAVPDTASMPWLTVANHVTWLDIFVLMAYIPGGFIAKESIKSWPVLGKLVTNGGTVYINRLSRQDINPVIKAIVQALQEGKNVLFFPEAYTSEGLTMLPFKAALFQAAIDADRPVMAVAIRYYDSQGQRTPKVAFAGRTTLLRSLWNIVSLPEIMVKVDFAALLNTADNKITDRFSLKTQAEDFIQTKVLSDSPITSTASAESASSQ</sequence>
<keyword evidence="5" id="KW-0012">Acyltransferase</keyword>
<evidence type="ECO:0000313" key="8">
    <source>
        <dbReference type="Proteomes" id="UP000231293"/>
    </source>
</evidence>
<name>A0A2N9WUY8_9NEIS</name>
<feature type="domain" description="Phospholipid/glycerol acyltransferase" evidence="6">
    <location>
        <begin position="74"/>
        <end position="186"/>
    </location>
</feature>
<keyword evidence="3" id="KW-0444">Lipid biosynthesis</keyword>
<comment type="caution">
    <text evidence="7">The sequence shown here is derived from an EMBL/GenBank/DDBJ whole genome shotgun (WGS) entry which is preliminary data.</text>
</comment>
<dbReference type="GO" id="GO:0006654">
    <property type="term" value="P:phosphatidic acid biosynthetic process"/>
    <property type="evidence" value="ECO:0007669"/>
    <property type="project" value="TreeGrafter"/>
</dbReference>
<dbReference type="RefSeq" id="WP_100113427.1">
    <property type="nucleotide sequence ID" value="NZ_MDVB01000053.1"/>
</dbReference>
<dbReference type="Pfam" id="PF01553">
    <property type="entry name" value="Acyltransferase"/>
    <property type="match status" value="1"/>
</dbReference>
<organism evidence="7 8">
    <name type="scientific">Snodgrassella alvi</name>
    <dbReference type="NCBI Taxonomy" id="1196083"/>
    <lineage>
        <taxon>Bacteria</taxon>
        <taxon>Pseudomonadati</taxon>
        <taxon>Pseudomonadota</taxon>
        <taxon>Betaproteobacteria</taxon>
        <taxon>Neisseriales</taxon>
        <taxon>Neisseriaceae</taxon>
        <taxon>Snodgrassella</taxon>
    </lineage>
</organism>
<evidence type="ECO:0000256" key="4">
    <source>
        <dbReference type="ARBA" id="ARBA00023264"/>
    </source>
</evidence>
<dbReference type="CDD" id="cd07989">
    <property type="entry name" value="LPLAT_AGPAT-like"/>
    <property type="match status" value="1"/>
</dbReference>
<evidence type="ECO:0000256" key="3">
    <source>
        <dbReference type="ARBA" id="ARBA00023209"/>
    </source>
</evidence>
<comment type="pathway">
    <text evidence="1">Lipid metabolism.</text>
</comment>
<dbReference type="InterPro" id="IPR002123">
    <property type="entry name" value="Plipid/glycerol_acylTrfase"/>
</dbReference>
<dbReference type="PANTHER" id="PTHR10434:SF59">
    <property type="entry name" value="1-ACYL-SN-GLYCEROL-3-PHOSPHATE ACYLTRANSFERASE"/>
    <property type="match status" value="1"/>
</dbReference>
<accession>A0A2N9WUY8</accession>
<gene>
    <name evidence="7" type="ORF">BGI32_04355</name>
</gene>
<proteinExistence type="predicted"/>
<dbReference type="PANTHER" id="PTHR10434">
    <property type="entry name" value="1-ACYL-SN-GLYCEROL-3-PHOSPHATE ACYLTRANSFERASE"/>
    <property type="match status" value="1"/>
</dbReference>
<evidence type="ECO:0000259" key="6">
    <source>
        <dbReference type="SMART" id="SM00563"/>
    </source>
</evidence>